<dbReference type="InterPro" id="IPR052560">
    <property type="entry name" value="RdDP_mobile_element"/>
</dbReference>
<dbReference type="GO" id="GO:0003824">
    <property type="term" value="F:catalytic activity"/>
    <property type="evidence" value="ECO:0007669"/>
    <property type="project" value="InterPro"/>
</dbReference>
<dbReference type="InterPro" id="IPR036691">
    <property type="entry name" value="Endo/exonu/phosph_ase_sf"/>
</dbReference>
<dbReference type="EMBL" id="CAJNOR010014797">
    <property type="protein sequence ID" value="CAF1679916.1"/>
    <property type="molecule type" value="Genomic_DNA"/>
</dbReference>
<sequence length="458" mass="53906">MALNAPPSINLSIFDTLYNINNNCIIVGDFNTIINQKGSHKTNTKGKQLQELFKEDLIDCVNDDYTTFERPDYEEKPDWILASQPLLSFITNVKTHPIFGIASTRHKPLTFDIPLRVEVKLPSSRISFNFNAAKWPLFRSKLDQQLMQWNMDRRLNSTLHLEEYTKFITKSTLVATQEDIPRIKQRITSYSPSEVSKNLIQLKHQACRRWRKTRDDVDKHQYYKSKVLLTNSLGNDRRNKFNKLMSSLCQKKMYPDAVWRTVRKFHNKRIKQTYPNVMKYNNTTAKPDKEKADLFAVYFQNKVYFEAPDSLPFHDQVTRRTACVRKEMTTNSNKTKWTQINVKEVKYRLKQLRNSATGPDNIHNRCLKNYSKLLVQHLTTLYNEILNYGYIPDAWKQAKIILLLKPTKDKQQPSSYRPISLLNYLGKLLEKIVRQRLMSELNRRNILPEHQAGFRPGK</sequence>
<dbReference type="SUPFAM" id="SSF56219">
    <property type="entry name" value="DNase I-like"/>
    <property type="match status" value="1"/>
</dbReference>
<feature type="non-terminal residue" evidence="2">
    <location>
        <position position="458"/>
    </location>
</feature>
<evidence type="ECO:0000313" key="3">
    <source>
        <dbReference type="Proteomes" id="UP000663828"/>
    </source>
</evidence>
<dbReference type="Proteomes" id="UP000663828">
    <property type="component" value="Unassembled WGS sequence"/>
</dbReference>
<dbReference type="Gene3D" id="3.60.10.10">
    <property type="entry name" value="Endonuclease/exonuclease/phosphatase"/>
    <property type="match status" value="1"/>
</dbReference>
<dbReference type="PROSITE" id="PS50878">
    <property type="entry name" value="RT_POL"/>
    <property type="match status" value="1"/>
</dbReference>
<comment type="caution">
    <text evidence="2">The sequence shown here is derived from an EMBL/GenBank/DDBJ whole genome shotgun (WGS) entry which is preliminary data.</text>
</comment>
<dbReference type="PANTHER" id="PTHR36688">
    <property type="entry name" value="ENDO/EXONUCLEASE/PHOSPHATASE DOMAIN-CONTAINING PROTEIN"/>
    <property type="match status" value="1"/>
</dbReference>
<dbReference type="Pfam" id="PF14529">
    <property type="entry name" value="Exo_endo_phos_2"/>
    <property type="match status" value="1"/>
</dbReference>
<dbReference type="AlphaFoldDB" id="A0A816GVG7"/>
<evidence type="ECO:0000259" key="1">
    <source>
        <dbReference type="PROSITE" id="PS50878"/>
    </source>
</evidence>
<protein>
    <recommendedName>
        <fullName evidence="1">Reverse transcriptase domain-containing protein</fullName>
    </recommendedName>
</protein>
<proteinExistence type="predicted"/>
<accession>A0A816GVG7</accession>
<gene>
    <name evidence="2" type="ORF">XAT740_LOCUS60348</name>
</gene>
<dbReference type="InterPro" id="IPR000477">
    <property type="entry name" value="RT_dom"/>
</dbReference>
<keyword evidence="3" id="KW-1185">Reference proteome</keyword>
<organism evidence="2 3">
    <name type="scientific">Adineta ricciae</name>
    <name type="common">Rotifer</name>
    <dbReference type="NCBI Taxonomy" id="249248"/>
    <lineage>
        <taxon>Eukaryota</taxon>
        <taxon>Metazoa</taxon>
        <taxon>Spiralia</taxon>
        <taxon>Gnathifera</taxon>
        <taxon>Rotifera</taxon>
        <taxon>Eurotatoria</taxon>
        <taxon>Bdelloidea</taxon>
        <taxon>Adinetida</taxon>
        <taxon>Adinetidae</taxon>
        <taxon>Adineta</taxon>
    </lineage>
</organism>
<dbReference type="InterPro" id="IPR005135">
    <property type="entry name" value="Endo/exonuclease/phosphatase"/>
</dbReference>
<feature type="domain" description="Reverse transcriptase" evidence="1">
    <location>
        <begin position="384"/>
        <end position="458"/>
    </location>
</feature>
<name>A0A816GVG7_ADIRI</name>
<dbReference type="PANTHER" id="PTHR36688:SF2">
    <property type="entry name" value="ENDONUCLEASE_EXONUCLEASE_PHOSPHATASE DOMAIN-CONTAINING PROTEIN"/>
    <property type="match status" value="1"/>
</dbReference>
<evidence type="ECO:0000313" key="2">
    <source>
        <dbReference type="EMBL" id="CAF1679916.1"/>
    </source>
</evidence>
<reference evidence="2" key="1">
    <citation type="submission" date="2021-02" db="EMBL/GenBank/DDBJ databases">
        <authorList>
            <person name="Nowell W R."/>
        </authorList>
    </citation>
    <scope>NUCLEOTIDE SEQUENCE</scope>
</reference>